<accession>W2S8S7</accession>
<dbReference type="AlphaFoldDB" id="W2S8S7"/>
<dbReference type="Gene3D" id="2.30.40.10">
    <property type="entry name" value="Urease, subunit C, domain 1"/>
    <property type="match status" value="1"/>
</dbReference>
<dbReference type="EMBL" id="KB822715">
    <property type="protein sequence ID" value="ETN44418.1"/>
    <property type="molecule type" value="Genomic_DNA"/>
</dbReference>
<evidence type="ECO:0000313" key="3">
    <source>
        <dbReference type="EMBL" id="ETN44418.1"/>
    </source>
</evidence>
<dbReference type="HOGENOM" id="CLU_023620_5_0_1"/>
<gene>
    <name evidence="3" type="ORF">HMPREF1541_10599</name>
</gene>
<reference evidence="3 4" key="1">
    <citation type="submission" date="2013-03" db="EMBL/GenBank/DDBJ databases">
        <title>The Genome Sequence of Phialophora europaea CBS 101466.</title>
        <authorList>
            <consortium name="The Broad Institute Genomics Platform"/>
            <person name="Cuomo C."/>
            <person name="de Hoog S."/>
            <person name="Gorbushina A."/>
            <person name="Walker B."/>
            <person name="Young S.K."/>
            <person name="Zeng Q."/>
            <person name="Gargeya S."/>
            <person name="Fitzgerald M."/>
            <person name="Haas B."/>
            <person name="Abouelleil A."/>
            <person name="Allen A.W."/>
            <person name="Alvarado L."/>
            <person name="Arachchi H.M."/>
            <person name="Berlin A.M."/>
            <person name="Chapman S.B."/>
            <person name="Gainer-Dewar J."/>
            <person name="Goldberg J."/>
            <person name="Griggs A."/>
            <person name="Gujja S."/>
            <person name="Hansen M."/>
            <person name="Howarth C."/>
            <person name="Imamovic A."/>
            <person name="Ireland A."/>
            <person name="Larimer J."/>
            <person name="McCowan C."/>
            <person name="Murphy C."/>
            <person name="Pearson M."/>
            <person name="Poon T.W."/>
            <person name="Priest M."/>
            <person name="Roberts A."/>
            <person name="Saif S."/>
            <person name="Shea T."/>
            <person name="Sisk P."/>
            <person name="Sykes S."/>
            <person name="Wortman J."/>
            <person name="Nusbaum C."/>
            <person name="Birren B."/>
        </authorList>
    </citation>
    <scope>NUCLEOTIDE SEQUENCE [LARGE SCALE GENOMIC DNA]</scope>
    <source>
        <strain evidence="3 4">CBS 101466</strain>
    </source>
</reference>
<dbReference type="Gene3D" id="3.20.20.140">
    <property type="entry name" value="Metal-dependent hydrolases"/>
    <property type="match status" value="1"/>
</dbReference>
<proteinExistence type="predicted"/>
<evidence type="ECO:0000256" key="1">
    <source>
        <dbReference type="SAM" id="MobiDB-lite"/>
    </source>
</evidence>
<evidence type="ECO:0000313" key="4">
    <source>
        <dbReference type="Proteomes" id="UP000030752"/>
    </source>
</evidence>
<dbReference type="PANTHER" id="PTHR43135">
    <property type="entry name" value="ALPHA-D-RIBOSE 1-METHYLPHOSPHONATE 5-TRIPHOSPHATE DIPHOSPHATASE"/>
    <property type="match status" value="1"/>
</dbReference>
<dbReference type="InterPro" id="IPR011059">
    <property type="entry name" value="Metal-dep_hydrolase_composite"/>
</dbReference>
<dbReference type="SUPFAM" id="SSF51556">
    <property type="entry name" value="Metallo-dependent hydrolases"/>
    <property type="match status" value="1"/>
</dbReference>
<organism evidence="3 4">
    <name type="scientific">Cyphellophora europaea (strain CBS 101466)</name>
    <name type="common">Phialophora europaea</name>
    <dbReference type="NCBI Taxonomy" id="1220924"/>
    <lineage>
        <taxon>Eukaryota</taxon>
        <taxon>Fungi</taxon>
        <taxon>Dikarya</taxon>
        <taxon>Ascomycota</taxon>
        <taxon>Pezizomycotina</taxon>
        <taxon>Eurotiomycetes</taxon>
        <taxon>Chaetothyriomycetidae</taxon>
        <taxon>Chaetothyriales</taxon>
        <taxon>Cyphellophoraceae</taxon>
        <taxon>Cyphellophora</taxon>
    </lineage>
</organism>
<keyword evidence="4" id="KW-1185">Reference proteome</keyword>
<dbReference type="SUPFAM" id="SSF51338">
    <property type="entry name" value="Composite domain of metallo-dependent hydrolases"/>
    <property type="match status" value="1"/>
</dbReference>
<name>W2S8S7_CYPE1</name>
<dbReference type="InParanoid" id="W2S8S7"/>
<dbReference type="InterPro" id="IPR006680">
    <property type="entry name" value="Amidohydro-rel"/>
</dbReference>
<feature type="region of interest" description="Disordered" evidence="1">
    <location>
        <begin position="482"/>
        <end position="505"/>
    </location>
</feature>
<dbReference type="STRING" id="1220924.W2S8S7"/>
<dbReference type="GeneID" id="19977938"/>
<dbReference type="Pfam" id="PF01979">
    <property type="entry name" value="Amidohydro_1"/>
    <property type="match status" value="1"/>
</dbReference>
<dbReference type="InterPro" id="IPR051781">
    <property type="entry name" value="Metallo-dep_Hydrolase"/>
</dbReference>
<dbReference type="PANTHER" id="PTHR43135:SF3">
    <property type="entry name" value="ALPHA-D-RIBOSE 1-METHYLPHOSPHONATE 5-TRIPHOSPHATE DIPHOSPHATASE"/>
    <property type="match status" value="1"/>
</dbReference>
<dbReference type="CDD" id="cd01299">
    <property type="entry name" value="Met_dep_hydrolase_A"/>
    <property type="match status" value="1"/>
</dbReference>
<evidence type="ECO:0000259" key="2">
    <source>
        <dbReference type="Pfam" id="PF01979"/>
    </source>
</evidence>
<dbReference type="GO" id="GO:0016810">
    <property type="term" value="F:hydrolase activity, acting on carbon-nitrogen (but not peptide) bonds"/>
    <property type="evidence" value="ECO:0007669"/>
    <property type="project" value="InterPro"/>
</dbReference>
<dbReference type="eggNOG" id="ENOG502R71Z">
    <property type="taxonomic scope" value="Eukaryota"/>
</dbReference>
<dbReference type="OrthoDB" id="194468at2759"/>
<feature type="domain" description="Amidohydrolase-related" evidence="2">
    <location>
        <begin position="112"/>
        <end position="456"/>
    </location>
</feature>
<dbReference type="Proteomes" id="UP000030752">
    <property type="component" value="Unassembled WGS sequence"/>
</dbReference>
<dbReference type="RefSeq" id="XP_008713491.1">
    <property type="nucleotide sequence ID" value="XM_008715269.1"/>
</dbReference>
<dbReference type="InterPro" id="IPR057744">
    <property type="entry name" value="OTAase-like"/>
</dbReference>
<dbReference type="InterPro" id="IPR032466">
    <property type="entry name" value="Metal_Hydrolase"/>
</dbReference>
<feature type="compositionally biased region" description="Basic and acidic residues" evidence="1">
    <location>
        <begin position="496"/>
        <end position="505"/>
    </location>
</feature>
<protein>
    <recommendedName>
        <fullName evidence="2">Amidohydrolase-related domain-containing protein</fullName>
    </recommendedName>
</protein>
<dbReference type="VEuPathDB" id="FungiDB:HMPREF1541_10599"/>
<sequence length="505" mass="55414">MAPARVLEEIPWSSPAHPISIYDGPPRNVAAIQGVQFDPSLQPKHYEIAGTDPDSKVLFVDVEILDSTGRLPYRGDVLIEGKRYTAVGKVENKDALMRDPSVRVFHGRGRTLMSGLGDAHTHCSWNGGDLNALGDLGVEEHTLLTARSARTYIDSGYTMCFGAASAKERLDIVIRDAINAGDIPGPRYLANGKEMARREGELVASITAFADGPEEMREVIDHHIKLGVDQIKLSMSGEEICEIRSAQDCYFTDAETAACVDEAHKQGKRLCAHARARDSVKMCVKHGVDVIYHASYIDEEGMDMLEQAKTKHIVAPGINWLVATLHDAEAFGYTHEKAEQVGYKKELETAIRGLREMHRRGIVVLPGGDYGFAWTPHGTYARDLAHFKDLIGFTAHESIIAATYGVAKLMMRENEMGQVKVGNYADCVLIDGNPLKEIEVLQDHDRMNIIMINGRVHKAGRKEYLAPPVAGSDGDASAIVPDLKDLSVNGKPNGRPQERRDSGIA</sequence>